<organism evidence="2 3">
    <name type="scientific">Tardiphaga alba</name>
    <dbReference type="NCBI Taxonomy" id="340268"/>
    <lineage>
        <taxon>Bacteria</taxon>
        <taxon>Pseudomonadati</taxon>
        <taxon>Pseudomonadota</taxon>
        <taxon>Alphaproteobacteria</taxon>
        <taxon>Hyphomicrobiales</taxon>
        <taxon>Nitrobacteraceae</taxon>
        <taxon>Tardiphaga</taxon>
    </lineage>
</organism>
<evidence type="ECO:0000313" key="2">
    <source>
        <dbReference type="EMBL" id="QUS41752.1"/>
    </source>
</evidence>
<dbReference type="InterPro" id="IPR021333">
    <property type="entry name" value="DUF2946"/>
</dbReference>
<reference evidence="2 3" key="1">
    <citation type="submission" date="2019-02" db="EMBL/GenBank/DDBJ databases">
        <title>Emended description of the genus Rhodopseudomonas and description of Rhodopseudomonas albus sp. nov., a non-phototrophic, heavy-metal-tolerant bacterium isolated from garden soil.</title>
        <authorList>
            <person name="Bao Z."/>
            <person name="Cao W.W."/>
            <person name="Sato Y."/>
            <person name="Nishizawa T."/>
            <person name="Zhao J."/>
            <person name="Guo Y."/>
            <person name="Ohta H."/>
        </authorList>
    </citation>
    <scope>NUCLEOTIDE SEQUENCE [LARGE SCALE GENOMIC DNA]</scope>
    <source>
        <strain evidence="2 3">SK50-23</strain>
    </source>
</reference>
<evidence type="ECO:0000256" key="1">
    <source>
        <dbReference type="SAM" id="SignalP"/>
    </source>
</evidence>
<dbReference type="Pfam" id="PF11162">
    <property type="entry name" value="DUF2946"/>
    <property type="match status" value="1"/>
</dbReference>
<proteinExistence type="predicted"/>
<protein>
    <recommendedName>
        <fullName evidence="4">DUF2946 domain-containing protein</fullName>
    </recommendedName>
</protein>
<dbReference type="Proteomes" id="UP000682843">
    <property type="component" value="Chromosome"/>
</dbReference>
<gene>
    <name evidence="2" type="ORF">RPMA_25040</name>
</gene>
<feature type="chain" id="PRO_5045737635" description="DUF2946 domain-containing protein" evidence="1">
    <location>
        <begin position="31"/>
        <end position="115"/>
    </location>
</feature>
<accession>A0ABX8AEQ3</accession>
<keyword evidence="3" id="KW-1185">Reference proteome</keyword>
<feature type="signal peptide" evidence="1">
    <location>
        <begin position="1"/>
        <end position="30"/>
    </location>
</feature>
<name>A0ABX8AEQ3_9BRAD</name>
<dbReference type="RefSeq" id="WP_211910393.1">
    <property type="nucleotide sequence ID" value="NZ_CP036498.1"/>
</dbReference>
<evidence type="ECO:0000313" key="3">
    <source>
        <dbReference type="Proteomes" id="UP000682843"/>
    </source>
</evidence>
<sequence length="115" mass="11634">MASLAAVYALVLNVVLSSLILASVSPAAQAAGFELCLTHPDLAVSLDDNGKTTGAPAVHCPACLGTHAPGAPPAIATFAITRIAIAITPFTAPDDRIVAERATSDHRARAPPQLS</sequence>
<dbReference type="EMBL" id="CP036498">
    <property type="protein sequence ID" value="QUS41752.1"/>
    <property type="molecule type" value="Genomic_DNA"/>
</dbReference>
<evidence type="ECO:0008006" key="4">
    <source>
        <dbReference type="Google" id="ProtNLM"/>
    </source>
</evidence>
<keyword evidence="1" id="KW-0732">Signal</keyword>